<dbReference type="AlphaFoldDB" id="A0A0L0RUR2"/>
<evidence type="ECO:0000256" key="5">
    <source>
        <dbReference type="ARBA" id="ARBA00023065"/>
    </source>
</evidence>
<feature type="transmembrane region" description="Helical" evidence="8">
    <location>
        <begin position="392"/>
        <end position="410"/>
    </location>
</feature>
<feature type="transmembrane region" description="Helical" evidence="8">
    <location>
        <begin position="422"/>
        <end position="444"/>
    </location>
</feature>
<evidence type="ECO:0000313" key="11">
    <source>
        <dbReference type="Proteomes" id="UP000054350"/>
    </source>
</evidence>
<dbReference type="VEuPathDB" id="FungiDB:AMAG_00137"/>
<evidence type="ECO:0000256" key="8">
    <source>
        <dbReference type="SAM" id="Phobius"/>
    </source>
</evidence>
<dbReference type="Gene3D" id="1.20.1530.20">
    <property type="match status" value="1"/>
</dbReference>
<evidence type="ECO:0000256" key="2">
    <source>
        <dbReference type="ARBA" id="ARBA00022448"/>
    </source>
</evidence>
<keyword evidence="11" id="KW-1185">Reference proteome</keyword>
<dbReference type="InterPro" id="IPR050794">
    <property type="entry name" value="CPA2_transporter"/>
</dbReference>
<dbReference type="InterPro" id="IPR038770">
    <property type="entry name" value="Na+/solute_symporter_sf"/>
</dbReference>
<keyword evidence="5" id="KW-0406">Ion transport</keyword>
<reference evidence="10 11" key="1">
    <citation type="submission" date="2009-11" db="EMBL/GenBank/DDBJ databases">
        <title>Annotation of Allomyces macrogynus ATCC 38327.</title>
        <authorList>
            <consortium name="The Broad Institute Genome Sequencing Platform"/>
            <person name="Russ C."/>
            <person name="Cuomo C."/>
            <person name="Burger G."/>
            <person name="Gray M.W."/>
            <person name="Holland P.W.H."/>
            <person name="King N."/>
            <person name="Lang F.B.F."/>
            <person name="Roger A.J."/>
            <person name="Ruiz-Trillo I."/>
            <person name="Young S.K."/>
            <person name="Zeng Q."/>
            <person name="Gargeya S."/>
            <person name="Fitzgerald M."/>
            <person name="Haas B."/>
            <person name="Abouelleil A."/>
            <person name="Alvarado L."/>
            <person name="Arachchi H.M."/>
            <person name="Berlin A."/>
            <person name="Chapman S.B."/>
            <person name="Gearin G."/>
            <person name="Goldberg J."/>
            <person name="Griggs A."/>
            <person name="Gujja S."/>
            <person name="Hansen M."/>
            <person name="Heiman D."/>
            <person name="Howarth C."/>
            <person name="Larimer J."/>
            <person name="Lui A."/>
            <person name="MacDonald P.J.P."/>
            <person name="McCowen C."/>
            <person name="Montmayeur A."/>
            <person name="Murphy C."/>
            <person name="Neiman D."/>
            <person name="Pearson M."/>
            <person name="Priest M."/>
            <person name="Roberts A."/>
            <person name="Saif S."/>
            <person name="Shea T."/>
            <person name="Sisk P."/>
            <person name="Stolte C."/>
            <person name="Sykes S."/>
            <person name="Wortman J."/>
            <person name="Nusbaum C."/>
            <person name="Birren B."/>
        </authorList>
    </citation>
    <scope>NUCLEOTIDE SEQUENCE [LARGE SCALE GENOMIC DNA]</scope>
    <source>
        <strain evidence="10 11">ATCC 38327</strain>
    </source>
</reference>
<feature type="transmembrane region" description="Helical" evidence="8">
    <location>
        <begin position="242"/>
        <end position="264"/>
    </location>
</feature>
<feature type="transmembrane region" description="Helical" evidence="8">
    <location>
        <begin position="276"/>
        <end position="295"/>
    </location>
</feature>
<feature type="transmembrane region" description="Helical" evidence="8">
    <location>
        <begin position="140"/>
        <end position="163"/>
    </location>
</feature>
<evidence type="ECO:0000259" key="9">
    <source>
        <dbReference type="Pfam" id="PF00999"/>
    </source>
</evidence>
<keyword evidence="2" id="KW-0813">Transport</keyword>
<sequence>MVTLNALFAGMMPADHISSTTHLVKRASHDSMWDGGNPFASTSNPLPLFLVQVIIVVLMTRVLSMILKYFRQPRVIAEVIGGILLGPSALGQIPGFTKALFPASSLGMFGLIANFGLVLYLFIVGLELDPRMVAINLRKSVAISVAGIVVPFGAGVAVSFALYETLMPADTKVPFSSFFLFLGVAMSITAFPVLARILTETNLLTTRVGMTTISAAAVDDVVAWSMLALVIAIINASDSLTALYTFLVVLAFAAFMIFAVRPVLVRLIQRSATSSTLNEFLVFITFILIFASAMFTEVVGVHAIFGAFLVGVIIPHESGFAIALTEKVEDLVTIVLLPLYFALSGLKTRLGLLDTATTWGLLVLVLVTACAGKIVGCTMASRFTGLNWRDSIGVGILMNTKGLVELIVLNVGLDAGVISPRIHAICVLMAILTTLITTPVVTWMKLGHDELAARERALAAGTPHIDDGKLVVVALDAMDHVPSLMAVTQALAHPTHALRLTELTDRTSAVMRAKDRAHALAKDAVVNVFRTFGTLSRVPVVGTAIELAPRDEWGKTIAAAAEAVRAPLAVVVAHDPRSGSTAEVAVDTCTRVLGTTVAIVVDRRAAGTAAADDETPVSALPPPTAPAHLVFYFIGGPDDRAAAHLVTCMARSARFANIAVVRVRYGTPTDVKDKDANDGRKSRPASTIAGIVNAVRARRKPEHPNDSLAALVPPVENGADASDGGGTASSATSVVKLPMERTWTRGTTASMAGVPASPDDVAFDALVQSLPVECTDVVEMFSTDLVRAVVEHAARGKDAARDDVVVVGRRHAVVAMAAASAATAADGEIRPAATTSGLTRRSLLSLSGIFRTGSAAGAADVAVDPDRAALGEIGARLVTGEHGAAAGGIVVVVQAGAAELEGVHIANDTPLLGGTNAAGGGSAPASPAQAAREVKSV</sequence>
<reference evidence="11" key="2">
    <citation type="submission" date="2009-11" db="EMBL/GenBank/DDBJ databases">
        <title>The Genome Sequence of Allomyces macrogynus strain ATCC 38327.</title>
        <authorList>
            <consortium name="The Broad Institute Genome Sequencing Platform"/>
            <person name="Russ C."/>
            <person name="Cuomo C."/>
            <person name="Shea T."/>
            <person name="Young S.K."/>
            <person name="Zeng Q."/>
            <person name="Koehrsen M."/>
            <person name="Haas B."/>
            <person name="Borodovsky M."/>
            <person name="Guigo R."/>
            <person name="Alvarado L."/>
            <person name="Berlin A."/>
            <person name="Borenstein D."/>
            <person name="Chen Z."/>
            <person name="Engels R."/>
            <person name="Freedman E."/>
            <person name="Gellesch M."/>
            <person name="Goldberg J."/>
            <person name="Griggs A."/>
            <person name="Gujja S."/>
            <person name="Heiman D."/>
            <person name="Hepburn T."/>
            <person name="Howarth C."/>
            <person name="Jen D."/>
            <person name="Larson L."/>
            <person name="Lewis B."/>
            <person name="Mehta T."/>
            <person name="Park D."/>
            <person name="Pearson M."/>
            <person name="Roberts A."/>
            <person name="Saif S."/>
            <person name="Shenoy N."/>
            <person name="Sisk P."/>
            <person name="Stolte C."/>
            <person name="Sykes S."/>
            <person name="Walk T."/>
            <person name="White J."/>
            <person name="Yandava C."/>
            <person name="Burger G."/>
            <person name="Gray M.W."/>
            <person name="Holland P.W.H."/>
            <person name="King N."/>
            <person name="Lang F.B.F."/>
            <person name="Roger A.J."/>
            <person name="Ruiz-Trillo I."/>
            <person name="Lander E."/>
            <person name="Nusbaum C."/>
        </authorList>
    </citation>
    <scope>NUCLEOTIDE SEQUENCE [LARGE SCALE GENOMIC DNA]</scope>
    <source>
        <strain evidence="11">ATCC 38327</strain>
    </source>
</reference>
<dbReference type="OrthoDB" id="2687058at2759"/>
<dbReference type="GO" id="GO:0016020">
    <property type="term" value="C:membrane"/>
    <property type="evidence" value="ECO:0007669"/>
    <property type="project" value="UniProtKB-SubCell"/>
</dbReference>
<comment type="subcellular location">
    <subcellularLocation>
        <location evidence="1">Membrane</location>
        <topology evidence="1">Multi-pass membrane protein</topology>
    </subcellularLocation>
</comment>
<keyword evidence="4 8" id="KW-1133">Transmembrane helix</keyword>
<feature type="transmembrane region" description="Helical" evidence="8">
    <location>
        <begin position="216"/>
        <end position="236"/>
    </location>
</feature>
<evidence type="ECO:0000256" key="4">
    <source>
        <dbReference type="ARBA" id="ARBA00022989"/>
    </source>
</evidence>
<keyword evidence="6 8" id="KW-0472">Membrane</keyword>
<evidence type="ECO:0000313" key="10">
    <source>
        <dbReference type="EMBL" id="KNE54137.1"/>
    </source>
</evidence>
<evidence type="ECO:0000256" key="1">
    <source>
        <dbReference type="ARBA" id="ARBA00004141"/>
    </source>
</evidence>
<feature type="region of interest" description="Disordered" evidence="7">
    <location>
        <begin position="916"/>
        <end position="937"/>
    </location>
</feature>
<dbReference type="PANTHER" id="PTHR32468">
    <property type="entry name" value="CATION/H + ANTIPORTER"/>
    <property type="match status" value="1"/>
</dbReference>
<feature type="transmembrane region" description="Helical" evidence="8">
    <location>
        <begin position="75"/>
        <end position="94"/>
    </location>
</feature>
<dbReference type="GO" id="GO:0015297">
    <property type="term" value="F:antiporter activity"/>
    <property type="evidence" value="ECO:0007669"/>
    <property type="project" value="InterPro"/>
</dbReference>
<dbReference type="PANTHER" id="PTHR32468:SF0">
    <property type="entry name" value="K(+)_H(+) ANTIPORTER 1"/>
    <property type="match status" value="1"/>
</dbReference>
<feature type="domain" description="Cation/H+ exchanger transmembrane" evidence="9">
    <location>
        <begin position="58"/>
        <end position="443"/>
    </location>
</feature>
<evidence type="ECO:0000256" key="6">
    <source>
        <dbReference type="ARBA" id="ARBA00023136"/>
    </source>
</evidence>
<proteinExistence type="predicted"/>
<organism evidence="10 11">
    <name type="scientific">Allomyces macrogynus (strain ATCC 38327)</name>
    <name type="common">Allomyces javanicus var. macrogynus</name>
    <dbReference type="NCBI Taxonomy" id="578462"/>
    <lineage>
        <taxon>Eukaryota</taxon>
        <taxon>Fungi</taxon>
        <taxon>Fungi incertae sedis</taxon>
        <taxon>Blastocladiomycota</taxon>
        <taxon>Blastocladiomycetes</taxon>
        <taxon>Blastocladiales</taxon>
        <taxon>Blastocladiaceae</taxon>
        <taxon>Allomyces</taxon>
    </lineage>
</organism>
<feature type="transmembrane region" description="Helical" evidence="8">
    <location>
        <begin position="358"/>
        <end position="380"/>
    </location>
</feature>
<feature type="transmembrane region" description="Helical" evidence="8">
    <location>
        <begin position="106"/>
        <end position="128"/>
    </location>
</feature>
<evidence type="ECO:0000256" key="7">
    <source>
        <dbReference type="SAM" id="MobiDB-lite"/>
    </source>
</evidence>
<dbReference type="InterPro" id="IPR006153">
    <property type="entry name" value="Cation/H_exchanger_TM"/>
</dbReference>
<name>A0A0L0RUR2_ALLM3</name>
<feature type="transmembrane region" description="Helical" evidence="8">
    <location>
        <begin position="46"/>
        <end position="63"/>
    </location>
</feature>
<dbReference type="STRING" id="578462.A0A0L0RUR2"/>
<gene>
    <name evidence="10" type="ORF">AMAG_00137</name>
</gene>
<dbReference type="Proteomes" id="UP000054350">
    <property type="component" value="Unassembled WGS sequence"/>
</dbReference>
<dbReference type="EMBL" id="GG745328">
    <property type="protein sequence ID" value="KNE54137.1"/>
    <property type="molecule type" value="Genomic_DNA"/>
</dbReference>
<feature type="transmembrane region" description="Helical" evidence="8">
    <location>
        <begin position="331"/>
        <end position="352"/>
    </location>
</feature>
<protein>
    <recommendedName>
        <fullName evidence="9">Cation/H+ exchanger transmembrane domain-containing protein</fullName>
    </recommendedName>
</protein>
<keyword evidence="3 8" id="KW-0812">Transmembrane</keyword>
<evidence type="ECO:0000256" key="3">
    <source>
        <dbReference type="ARBA" id="ARBA00022692"/>
    </source>
</evidence>
<dbReference type="eggNOG" id="KOG1650">
    <property type="taxonomic scope" value="Eukaryota"/>
</dbReference>
<dbReference type="GO" id="GO:1902600">
    <property type="term" value="P:proton transmembrane transport"/>
    <property type="evidence" value="ECO:0007669"/>
    <property type="project" value="InterPro"/>
</dbReference>
<dbReference type="Pfam" id="PF00999">
    <property type="entry name" value="Na_H_Exchanger"/>
    <property type="match status" value="1"/>
</dbReference>
<feature type="transmembrane region" description="Helical" evidence="8">
    <location>
        <begin position="175"/>
        <end position="195"/>
    </location>
</feature>
<accession>A0A0L0RUR2</accession>